<dbReference type="SUPFAM" id="SSF110035">
    <property type="entry name" value="GDNF receptor-like"/>
    <property type="match status" value="2"/>
</dbReference>
<evidence type="ECO:0000256" key="5">
    <source>
        <dbReference type="ARBA" id="ARBA00023136"/>
    </source>
</evidence>
<evidence type="ECO:0000256" key="6">
    <source>
        <dbReference type="ARBA" id="ARBA00023170"/>
    </source>
</evidence>
<comment type="subcellular location">
    <subcellularLocation>
        <location evidence="1">Cell membrane</location>
    </subcellularLocation>
</comment>
<dbReference type="GO" id="GO:0038023">
    <property type="term" value="F:signaling receptor activity"/>
    <property type="evidence" value="ECO:0007669"/>
    <property type="project" value="InterPro"/>
</dbReference>
<dbReference type="SMART" id="SM00907">
    <property type="entry name" value="GDNF"/>
    <property type="match status" value="2"/>
</dbReference>
<evidence type="ECO:0000313" key="10">
    <source>
        <dbReference type="Ensembl" id="ENSVURP00010013708.1"/>
    </source>
</evidence>
<dbReference type="GO" id="GO:0007399">
    <property type="term" value="P:nervous system development"/>
    <property type="evidence" value="ECO:0007669"/>
    <property type="project" value="TreeGrafter"/>
</dbReference>
<dbReference type="Ensembl" id="ENSVURT00010015608.1">
    <property type="protein sequence ID" value="ENSVURP00010013708.1"/>
    <property type="gene ID" value="ENSVURG00010010542.1"/>
</dbReference>
<dbReference type="PANTHER" id="PTHR10269">
    <property type="entry name" value="GDNF RECEPTOR ALPHA"/>
    <property type="match status" value="1"/>
</dbReference>
<comment type="similarity">
    <text evidence="2">Belongs to the GDNFR family.</text>
</comment>
<dbReference type="InterPro" id="IPR003438">
    <property type="entry name" value="GDNF_rcpt"/>
</dbReference>
<reference evidence="10" key="3">
    <citation type="submission" date="2025-09" db="UniProtKB">
        <authorList>
            <consortium name="Ensembl"/>
        </authorList>
    </citation>
    <scope>IDENTIFICATION</scope>
</reference>
<keyword evidence="4 8" id="KW-0732">Signal</keyword>
<dbReference type="InterPro" id="IPR016017">
    <property type="entry name" value="GDNF/GAS1"/>
</dbReference>
<dbReference type="GO" id="GO:0009897">
    <property type="term" value="C:external side of plasma membrane"/>
    <property type="evidence" value="ECO:0007669"/>
    <property type="project" value="TreeGrafter"/>
</dbReference>
<evidence type="ECO:0000256" key="4">
    <source>
        <dbReference type="ARBA" id="ARBA00022729"/>
    </source>
</evidence>
<dbReference type="GO" id="GO:0043235">
    <property type="term" value="C:receptor complex"/>
    <property type="evidence" value="ECO:0007669"/>
    <property type="project" value="TreeGrafter"/>
</dbReference>
<feature type="domain" description="GDNF/GAS1" evidence="9">
    <location>
        <begin position="221"/>
        <end position="316"/>
    </location>
</feature>
<dbReference type="GeneTree" id="ENSGT00730000111274"/>
<feature type="domain" description="GDNF/GAS1" evidence="9">
    <location>
        <begin position="132"/>
        <end position="211"/>
    </location>
</feature>
<evidence type="ECO:0000256" key="8">
    <source>
        <dbReference type="SAM" id="SignalP"/>
    </source>
</evidence>
<accession>A0A4X2KPM3</accession>
<evidence type="ECO:0000256" key="1">
    <source>
        <dbReference type="ARBA" id="ARBA00004236"/>
    </source>
</evidence>
<keyword evidence="11" id="KW-1185">Reference proteome</keyword>
<dbReference type="AlphaFoldDB" id="A0A4X2KPM3"/>
<name>A0A4X2KPM3_VOMUR</name>
<dbReference type="InterPro" id="IPR037193">
    <property type="entry name" value="GDNF_alpha"/>
</dbReference>
<dbReference type="OMA" id="NVIHSCR"/>
<sequence length="394" mass="44553">MYYDTASVIFAFQVLVLCLEKESTAQITDCTRLREQCINGTNGCDLVWAVLEDVCNVSGNDCKMKDFLSCNLSIQFLEDQYPKFKNCLCTEDIYCSVDKLLGRQCTSKTDAYLFSCNLSIFLLLGFQGIWSCLEAAQICVGDIMCNKQLALYLKACSATGRPCNLTQCQAAIRFFYQNMPFNTGQMLALCDCAPADIPCQKAKGVLHSNLCAEKVVPPPSCLDVIHSCQDDEICSRYETFQSKCWQHVTEKCYYDETCISTFNKEDITCSADDKCKAAYIGTLGTILHVQCTCSSIPFTEQPLCEIFYHMLQSRSCFSKEEEIQYYSSKAESLPFRGHQIQCTLHLTIKKQSSLRKLNDFSQVTPESTLQNLEDGFGEKQVRLFKTFFSPTLKF</sequence>
<keyword evidence="6" id="KW-0675">Receptor</keyword>
<dbReference type="STRING" id="29139.ENSVURP00010013708"/>
<proteinExistence type="inferred from homology"/>
<dbReference type="Pfam" id="PF02351">
    <property type="entry name" value="GDNF"/>
    <property type="match status" value="2"/>
</dbReference>
<reference evidence="11" key="1">
    <citation type="submission" date="2018-12" db="EMBL/GenBank/DDBJ databases">
        <authorList>
            <person name="Yazar S."/>
        </authorList>
    </citation>
    <scope>NUCLEOTIDE SEQUENCE [LARGE SCALE GENOMIC DNA]</scope>
</reference>
<organism evidence="10 11">
    <name type="scientific">Vombatus ursinus</name>
    <name type="common">Common wombat</name>
    <dbReference type="NCBI Taxonomy" id="29139"/>
    <lineage>
        <taxon>Eukaryota</taxon>
        <taxon>Metazoa</taxon>
        <taxon>Chordata</taxon>
        <taxon>Craniata</taxon>
        <taxon>Vertebrata</taxon>
        <taxon>Euteleostomi</taxon>
        <taxon>Mammalia</taxon>
        <taxon>Metatheria</taxon>
        <taxon>Diprotodontia</taxon>
        <taxon>Vombatidae</taxon>
        <taxon>Vombatus</taxon>
    </lineage>
</organism>
<keyword evidence="7" id="KW-0325">Glycoprotein</keyword>
<evidence type="ECO:0000256" key="2">
    <source>
        <dbReference type="ARBA" id="ARBA00005961"/>
    </source>
</evidence>
<dbReference type="PANTHER" id="PTHR10269:SF1">
    <property type="entry name" value="GDNF FAMILY RECEPTOR ALPHA-LIKE"/>
    <property type="match status" value="1"/>
</dbReference>
<keyword evidence="5" id="KW-0472">Membrane</keyword>
<evidence type="ECO:0000259" key="9">
    <source>
        <dbReference type="SMART" id="SM00907"/>
    </source>
</evidence>
<dbReference type="Proteomes" id="UP000314987">
    <property type="component" value="Unassembled WGS sequence"/>
</dbReference>
<evidence type="ECO:0000256" key="3">
    <source>
        <dbReference type="ARBA" id="ARBA00022475"/>
    </source>
</evidence>
<feature type="chain" id="PRO_5021401732" description="GDNF/GAS1 domain-containing protein" evidence="8">
    <location>
        <begin position="26"/>
        <end position="394"/>
    </location>
</feature>
<protein>
    <recommendedName>
        <fullName evidence="9">GDNF/GAS1 domain-containing protein</fullName>
    </recommendedName>
</protein>
<reference evidence="10" key="2">
    <citation type="submission" date="2025-08" db="UniProtKB">
        <authorList>
            <consortium name="Ensembl"/>
        </authorList>
    </citation>
    <scope>IDENTIFICATION</scope>
</reference>
<keyword evidence="3" id="KW-1003">Cell membrane</keyword>
<feature type="signal peptide" evidence="8">
    <location>
        <begin position="1"/>
        <end position="25"/>
    </location>
</feature>
<evidence type="ECO:0000313" key="11">
    <source>
        <dbReference type="Proteomes" id="UP000314987"/>
    </source>
</evidence>
<dbReference type="GO" id="GO:0007169">
    <property type="term" value="P:cell surface receptor protein tyrosine kinase signaling pathway"/>
    <property type="evidence" value="ECO:0007669"/>
    <property type="project" value="UniProtKB-ARBA"/>
</dbReference>
<evidence type="ECO:0000256" key="7">
    <source>
        <dbReference type="ARBA" id="ARBA00023180"/>
    </source>
</evidence>